<keyword evidence="3" id="KW-1185">Reference proteome</keyword>
<evidence type="ECO:0000313" key="3">
    <source>
        <dbReference type="Proteomes" id="UP000305067"/>
    </source>
</evidence>
<sequence>MLDLTSLSERTGSSNATNDPHPGHPNLPSSTALEIDDHNSDLDRATFTLYLAILRRIHIPVDARKADSLLFHRNFNVEFFLHDTFYPYAGPLVGQCLLRVKELTNQALPLGSKAGPSSKQNSASDSTRLLCNSANQVRAVLFDTLGVILDTAIGKLRDKEEERDRKMESVAEAARQRAEKARLEEYTGVDDD</sequence>
<evidence type="ECO:0000313" key="2">
    <source>
        <dbReference type="EMBL" id="TFL00281.1"/>
    </source>
</evidence>
<dbReference type="Proteomes" id="UP000305067">
    <property type="component" value="Unassembled WGS sequence"/>
</dbReference>
<protein>
    <submittedName>
        <fullName evidence="2">Uncharacterized protein</fullName>
    </submittedName>
</protein>
<dbReference type="EMBL" id="ML178829">
    <property type="protein sequence ID" value="TFL00281.1"/>
    <property type="molecule type" value="Genomic_DNA"/>
</dbReference>
<feature type="region of interest" description="Disordered" evidence="1">
    <location>
        <begin position="1"/>
        <end position="34"/>
    </location>
</feature>
<organism evidence="2 3">
    <name type="scientific">Pterulicium gracile</name>
    <dbReference type="NCBI Taxonomy" id="1884261"/>
    <lineage>
        <taxon>Eukaryota</taxon>
        <taxon>Fungi</taxon>
        <taxon>Dikarya</taxon>
        <taxon>Basidiomycota</taxon>
        <taxon>Agaricomycotina</taxon>
        <taxon>Agaricomycetes</taxon>
        <taxon>Agaricomycetidae</taxon>
        <taxon>Agaricales</taxon>
        <taxon>Pleurotineae</taxon>
        <taxon>Pterulaceae</taxon>
        <taxon>Pterulicium</taxon>
    </lineage>
</organism>
<reference evidence="2 3" key="1">
    <citation type="journal article" date="2019" name="Nat. Ecol. Evol.">
        <title>Megaphylogeny resolves global patterns of mushroom evolution.</title>
        <authorList>
            <person name="Varga T."/>
            <person name="Krizsan K."/>
            <person name="Foldi C."/>
            <person name="Dima B."/>
            <person name="Sanchez-Garcia M."/>
            <person name="Sanchez-Ramirez S."/>
            <person name="Szollosi G.J."/>
            <person name="Szarkandi J.G."/>
            <person name="Papp V."/>
            <person name="Albert L."/>
            <person name="Andreopoulos W."/>
            <person name="Angelini C."/>
            <person name="Antonin V."/>
            <person name="Barry K.W."/>
            <person name="Bougher N.L."/>
            <person name="Buchanan P."/>
            <person name="Buyck B."/>
            <person name="Bense V."/>
            <person name="Catcheside P."/>
            <person name="Chovatia M."/>
            <person name="Cooper J."/>
            <person name="Damon W."/>
            <person name="Desjardin D."/>
            <person name="Finy P."/>
            <person name="Geml J."/>
            <person name="Haridas S."/>
            <person name="Hughes K."/>
            <person name="Justo A."/>
            <person name="Karasinski D."/>
            <person name="Kautmanova I."/>
            <person name="Kiss B."/>
            <person name="Kocsube S."/>
            <person name="Kotiranta H."/>
            <person name="LaButti K.M."/>
            <person name="Lechner B.E."/>
            <person name="Liimatainen K."/>
            <person name="Lipzen A."/>
            <person name="Lukacs Z."/>
            <person name="Mihaltcheva S."/>
            <person name="Morgado L.N."/>
            <person name="Niskanen T."/>
            <person name="Noordeloos M.E."/>
            <person name="Ohm R.A."/>
            <person name="Ortiz-Santana B."/>
            <person name="Ovrebo C."/>
            <person name="Racz N."/>
            <person name="Riley R."/>
            <person name="Savchenko A."/>
            <person name="Shiryaev A."/>
            <person name="Soop K."/>
            <person name="Spirin V."/>
            <person name="Szebenyi C."/>
            <person name="Tomsovsky M."/>
            <person name="Tulloss R.E."/>
            <person name="Uehling J."/>
            <person name="Grigoriev I.V."/>
            <person name="Vagvolgyi C."/>
            <person name="Papp T."/>
            <person name="Martin F.M."/>
            <person name="Miettinen O."/>
            <person name="Hibbett D.S."/>
            <person name="Nagy L.G."/>
        </authorList>
    </citation>
    <scope>NUCLEOTIDE SEQUENCE [LARGE SCALE GENOMIC DNA]</scope>
    <source>
        <strain evidence="2 3">CBS 309.79</strain>
    </source>
</reference>
<proteinExistence type="predicted"/>
<dbReference type="AlphaFoldDB" id="A0A5C3QII7"/>
<evidence type="ECO:0000256" key="1">
    <source>
        <dbReference type="SAM" id="MobiDB-lite"/>
    </source>
</evidence>
<name>A0A5C3QII7_9AGAR</name>
<gene>
    <name evidence="2" type="ORF">BDV98DRAFT_569529</name>
</gene>
<accession>A0A5C3QII7</accession>
<feature type="compositionally biased region" description="Polar residues" evidence="1">
    <location>
        <begin position="1"/>
        <end position="18"/>
    </location>
</feature>